<protein>
    <submittedName>
        <fullName evidence="2">Uncharacterized protein</fullName>
    </submittedName>
</protein>
<evidence type="ECO:0000256" key="1">
    <source>
        <dbReference type="SAM" id="MobiDB-lite"/>
    </source>
</evidence>
<sequence length="427" mass="47906">MIYKQKAETSYHHYVEFQRAENLYCKSGQLCPCQVLLDAEAAHWPRQSRGCEFDPRYYGYHMPFLNHSRRTPSDLNVNKTLGSYVPEAGLDVQRPRTRDTLVLNAHLVSMQDTLNRLALFQSSSCTVLLRSVTILGATVAERLERSPPTEANRAQSPAGSPDFRKWESCRTMPLAGGSSRGSLVSLAPSFRRRSIFHSITLIGSQALTVKSCPNIFTHSPRYLLTRAFKSLAQNDGCTADGSRNAPQVVVSICNRTRICQERNQPACPTNAYAYLDYKLITEITLASHRGEPGSIPGRVTVFSQVGIVLDNAVGRRVFSGISRFPHPFIPAPLHIYLNQPHRLSRPRCIEPPKSLHSLTYMARRPDSELLNLRISSRRKTYNTSDMGRFFKGLTKISEDTLSSKPIEANTKTPEDVLHSVYLNQIGV</sequence>
<name>A0ABQ9HZN0_9NEOP</name>
<gene>
    <name evidence="2" type="ORF">PR048_009218</name>
</gene>
<keyword evidence="3" id="KW-1185">Reference proteome</keyword>
<evidence type="ECO:0000313" key="3">
    <source>
        <dbReference type="Proteomes" id="UP001159363"/>
    </source>
</evidence>
<dbReference type="EMBL" id="JARBHB010000003">
    <property type="protein sequence ID" value="KAJ8889717.1"/>
    <property type="molecule type" value="Genomic_DNA"/>
</dbReference>
<accession>A0ABQ9HZN0</accession>
<feature type="region of interest" description="Disordered" evidence="1">
    <location>
        <begin position="144"/>
        <end position="165"/>
    </location>
</feature>
<dbReference type="Proteomes" id="UP001159363">
    <property type="component" value="Chromosome 3"/>
</dbReference>
<organism evidence="2 3">
    <name type="scientific">Dryococelus australis</name>
    <dbReference type="NCBI Taxonomy" id="614101"/>
    <lineage>
        <taxon>Eukaryota</taxon>
        <taxon>Metazoa</taxon>
        <taxon>Ecdysozoa</taxon>
        <taxon>Arthropoda</taxon>
        <taxon>Hexapoda</taxon>
        <taxon>Insecta</taxon>
        <taxon>Pterygota</taxon>
        <taxon>Neoptera</taxon>
        <taxon>Polyneoptera</taxon>
        <taxon>Phasmatodea</taxon>
        <taxon>Verophasmatodea</taxon>
        <taxon>Anareolatae</taxon>
        <taxon>Phasmatidae</taxon>
        <taxon>Eurycanthinae</taxon>
        <taxon>Dryococelus</taxon>
    </lineage>
</organism>
<comment type="caution">
    <text evidence="2">The sequence shown here is derived from an EMBL/GenBank/DDBJ whole genome shotgun (WGS) entry which is preliminary data.</text>
</comment>
<proteinExistence type="predicted"/>
<reference evidence="2 3" key="1">
    <citation type="submission" date="2023-02" db="EMBL/GenBank/DDBJ databases">
        <title>LHISI_Scaffold_Assembly.</title>
        <authorList>
            <person name="Stuart O.P."/>
            <person name="Cleave R."/>
            <person name="Magrath M.J.L."/>
            <person name="Mikheyev A.S."/>
        </authorList>
    </citation>
    <scope>NUCLEOTIDE SEQUENCE [LARGE SCALE GENOMIC DNA]</scope>
    <source>
        <strain evidence="2">Daus_M_001</strain>
        <tissue evidence="2">Leg muscle</tissue>
    </source>
</reference>
<evidence type="ECO:0000313" key="2">
    <source>
        <dbReference type="EMBL" id="KAJ8889717.1"/>
    </source>
</evidence>